<accession>A0A8I1EHE5</accession>
<evidence type="ECO:0000313" key="2">
    <source>
        <dbReference type="Proteomes" id="UP000637061"/>
    </source>
</evidence>
<dbReference type="Proteomes" id="UP000637061">
    <property type="component" value="Unassembled WGS sequence"/>
</dbReference>
<sequence length="98" mass="11499">MPLEKLTYTPRRPKITESADIARMITIVNELGYRVPGYQLEDLWLDVSEENCCNWMDLPKSDDDLRLILRAGLGLAVRSELNHDGYTFPEWWLKNCER</sequence>
<name>A0A8I1EHE5_PSEPU</name>
<comment type="caution">
    <text evidence="1">The sequence shown here is derived from an EMBL/GenBank/DDBJ whole genome shotgun (WGS) entry which is preliminary data.</text>
</comment>
<dbReference type="AlphaFoldDB" id="A0A8I1EHE5"/>
<gene>
    <name evidence="1" type="ORF">JEU22_17910</name>
</gene>
<organism evidence="1 2">
    <name type="scientific">Pseudomonas putida</name>
    <name type="common">Arthrobacter siderocapsulatus</name>
    <dbReference type="NCBI Taxonomy" id="303"/>
    <lineage>
        <taxon>Bacteria</taxon>
        <taxon>Pseudomonadati</taxon>
        <taxon>Pseudomonadota</taxon>
        <taxon>Gammaproteobacteria</taxon>
        <taxon>Pseudomonadales</taxon>
        <taxon>Pseudomonadaceae</taxon>
        <taxon>Pseudomonas</taxon>
    </lineage>
</organism>
<evidence type="ECO:0000313" key="1">
    <source>
        <dbReference type="EMBL" id="MBI6885785.1"/>
    </source>
</evidence>
<dbReference type="RefSeq" id="WP_198747713.1">
    <property type="nucleotide sequence ID" value="NZ_JAEHTE010000023.1"/>
</dbReference>
<reference evidence="1" key="1">
    <citation type="submission" date="2020-12" db="EMBL/GenBank/DDBJ databases">
        <title>Enhanced detection system for hospital associated transmission using whole genome sequencing surveillance.</title>
        <authorList>
            <person name="Harrison L.H."/>
            <person name="Van Tyne D."/>
            <person name="Marsh J.W."/>
            <person name="Griffith M.P."/>
            <person name="Snyder D.J."/>
            <person name="Cooper V.S."/>
            <person name="Mustapha M."/>
        </authorList>
    </citation>
    <scope>NUCLEOTIDE SEQUENCE</scope>
    <source>
        <strain evidence="1">PSB00042</strain>
    </source>
</reference>
<dbReference type="EMBL" id="JAEHTE010000023">
    <property type="protein sequence ID" value="MBI6885785.1"/>
    <property type="molecule type" value="Genomic_DNA"/>
</dbReference>
<proteinExistence type="predicted"/>
<protein>
    <submittedName>
        <fullName evidence="1">Uncharacterized protein</fullName>
    </submittedName>
</protein>